<gene>
    <name evidence="5" type="ORF">C1SCF055_LOCUS36540</name>
</gene>
<feature type="region of interest" description="Disordered" evidence="3">
    <location>
        <begin position="1305"/>
        <end position="1378"/>
    </location>
</feature>
<dbReference type="InterPro" id="IPR000571">
    <property type="entry name" value="Znf_CCCH"/>
</dbReference>
<dbReference type="PROSITE" id="PS50103">
    <property type="entry name" value="ZF_C3H1"/>
    <property type="match status" value="1"/>
</dbReference>
<keyword evidence="1" id="KW-0863">Zinc-finger</keyword>
<evidence type="ECO:0000256" key="3">
    <source>
        <dbReference type="SAM" id="MobiDB-lite"/>
    </source>
</evidence>
<evidence type="ECO:0000256" key="1">
    <source>
        <dbReference type="PROSITE-ProRule" id="PRU00723"/>
    </source>
</evidence>
<feature type="region of interest" description="Disordered" evidence="3">
    <location>
        <begin position="231"/>
        <end position="322"/>
    </location>
</feature>
<feature type="region of interest" description="Disordered" evidence="3">
    <location>
        <begin position="647"/>
        <end position="736"/>
    </location>
</feature>
<feature type="compositionally biased region" description="Low complexity" evidence="3">
    <location>
        <begin position="236"/>
        <end position="251"/>
    </location>
</feature>
<feature type="compositionally biased region" description="Gly residues" evidence="3">
    <location>
        <begin position="303"/>
        <end position="322"/>
    </location>
</feature>
<feature type="coiled-coil region" evidence="2">
    <location>
        <begin position="85"/>
        <end position="112"/>
    </location>
</feature>
<feature type="zinc finger region" description="C3H1-type" evidence="1">
    <location>
        <begin position="621"/>
        <end position="649"/>
    </location>
</feature>
<dbReference type="OrthoDB" id="446493at2759"/>
<feature type="compositionally biased region" description="Basic and acidic residues" evidence="3">
    <location>
        <begin position="707"/>
        <end position="716"/>
    </location>
</feature>
<name>A0A9P1GID3_9DINO</name>
<dbReference type="EMBL" id="CAMXCT010005090">
    <property type="protein sequence ID" value="CAI4011369.1"/>
    <property type="molecule type" value="Genomic_DNA"/>
</dbReference>
<evidence type="ECO:0000313" key="6">
    <source>
        <dbReference type="EMBL" id="CAL1164744.1"/>
    </source>
</evidence>
<dbReference type="EMBL" id="CAMXCT030005090">
    <property type="protein sequence ID" value="CAL4798681.1"/>
    <property type="molecule type" value="Genomic_DNA"/>
</dbReference>
<feature type="compositionally biased region" description="Polar residues" evidence="3">
    <location>
        <begin position="182"/>
        <end position="194"/>
    </location>
</feature>
<evidence type="ECO:0000259" key="4">
    <source>
        <dbReference type="PROSITE" id="PS50103"/>
    </source>
</evidence>
<feature type="domain" description="C3H1-type" evidence="4">
    <location>
        <begin position="621"/>
        <end position="649"/>
    </location>
</feature>
<dbReference type="EMBL" id="CAMXCT020005090">
    <property type="protein sequence ID" value="CAL1164744.1"/>
    <property type="molecule type" value="Genomic_DNA"/>
</dbReference>
<evidence type="ECO:0000313" key="8">
    <source>
        <dbReference type="Proteomes" id="UP001152797"/>
    </source>
</evidence>
<reference evidence="6" key="2">
    <citation type="submission" date="2024-04" db="EMBL/GenBank/DDBJ databases">
        <authorList>
            <person name="Chen Y."/>
            <person name="Shah S."/>
            <person name="Dougan E. K."/>
            <person name="Thang M."/>
            <person name="Chan C."/>
        </authorList>
    </citation>
    <scope>NUCLEOTIDE SEQUENCE [LARGE SCALE GENOMIC DNA]</scope>
</reference>
<evidence type="ECO:0000313" key="5">
    <source>
        <dbReference type="EMBL" id="CAI4011369.1"/>
    </source>
</evidence>
<keyword evidence="1" id="KW-0479">Metal-binding</keyword>
<feature type="compositionally biased region" description="Gly residues" evidence="3">
    <location>
        <begin position="279"/>
        <end position="288"/>
    </location>
</feature>
<evidence type="ECO:0000256" key="2">
    <source>
        <dbReference type="SAM" id="Coils"/>
    </source>
</evidence>
<feature type="compositionally biased region" description="Basic and acidic residues" evidence="3">
    <location>
        <begin position="1"/>
        <end position="17"/>
    </location>
</feature>
<feature type="region of interest" description="Disordered" evidence="3">
    <location>
        <begin position="57"/>
        <end position="76"/>
    </location>
</feature>
<comment type="caution">
    <text evidence="5">The sequence shown here is derived from an EMBL/GenBank/DDBJ whole genome shotgun (WGS) entry which is preliminary data.</text>
</comment>
<keyword evidence="2" id="KW-0175">Coiled coil</keyword>
<keyword evidence="1" id="KW-0862">Zinc</keyword>
<sequence>MDALEDTKDPVKLDEAPRGPPTSYGPIQRGDDRALAVNPFWSEKVRDDALLRSLRPQGLPEASASRGPSGLEDGSEGLPDMRQLVSMVLQQNVQLKQELEELKGQVQFQTTKVVEQVVVNVGEGQPGGPVEPTLQGTTQQLLPLEDVKSEVKSEEVEIGTGVEWRTPPESVSARKPQGLGDTANSNESQRNGQPVSGAAGTQEPSTQTQVLGQVAQTLTSLVAQLSAVAGSGSGEQVQPCGQGQRVGQCQGQGQGQHASGADGHLPEGGPGQAQYGALHYGGQGGHPPSGGPGQPPNGDGRGHGFGGMPYGQGSGQGGHGRGNGAGYGGYGVPHMAPFQLPQDMMWYPGMAENVRSVELPLLPGIREGELGGTVVGDWMTMVAPIMKSLSMNSTAWWEAVTRAAGEAYQLWLGSDPVNRLYVGPDIPRECYTTWARVEQRGQSMLLGALPEGLKGEVLSTRSTNTVEILYRIYVRYQPGGLGEKTLLLRQLVDGKTAGGPSEFVEQVRGWKRNLRRAQELNVTTPDPTLLMGALDKMSSTIIKTSSQMAFRLNSTRAQLMVDINPTLASVTNYADAIMGEAEGLLHAGVQTQTTAKVKAIDGGVVEAPAKGDGKGKSSDKPGRTPACKFFGTDDGCKKGQDCTYQHDWSTLDKKGPPRCSSTKHSRRDCTVRAMTTGGGTPDAGGKGKKGGGKGKDGEGAPPTPAVKKADKPEDTSKGVCSDAPASHPGGEGDLGRAAPAVAAHQELLQEATTLLKTLRGPALQAIKLNSLEVQEEGKTLLDGGATHALRTASDLEEWKAAVEVRVELAQGSVTLRQLPWSKTLLSLAPVQSIVPLGILAEIGYAIRWEGTTFELTDPSGCILDTELDGACPTVSETLGLELIKEVERHFIQKRARLAVLRGEGNPGNLTAEHVKELEEIRMMFPLIPEEILVRVLPRRDGRDQWREGDLPWNRHRRRRLRKASQVIIHLFSGKDENFWRKELENQHRAVLCLDMELDQRQNLLRDDIMEFLMELADSGRAVAWLGGPPCRTMSRLRYRQPGPPPLRSREGAERFGLHGLDESLKKRVIDDTILWLRQYYLYHRAKKVSQQKVLYLSEQPEDPENYLEEEMIKKQRYPSYWAFPEWKWMKETNDFIEVHFDQGRTGHIKRKPTTLGTNIYELQHLQGLRGPGSSREGGADELTVEQRIQLSRTWAAWSPGLKNAIVTAVKNELDGRIKRLTLEQWKAHLLNDHQPYYRGCRTCLEACGQSRHHRRVVTPDSYTLAIDLAGPFKKGEDQLGHGRYMLVGSFTVPVSKDGRALHLKTEEEDSAHRCGNPRVEGGRFASAASGAEDDDHPGGEGRPIPAPGPIEGGIFNDPDDPEEVQQHEAGDDPLLEEDDQMASLTKDEKKDDTEEWKRKIEEEQNFEVKQITLVEPILQFGREAYAMQKIWNEKYQDWKMTRRRVTIMGPDVAMSASMPGYYVRGEDGKYFHSSDVVTAEGPPPEAQLEEAELGLLQDHGGRRRITGKTTMLSTLRADENSQVAVSEIEQRRLRGLQLLMEELDIQDTDLDQSAESSTEDEKTGSDRFIRALLTDVEGLADQLIEVEQDHQHQETVDIELAAENQEVFLQTRMFSLAEVKANLAEWIPSMKSELDSLMIETGAIKEITWKEADRLRREAESKGVLFEKIPAKAVFSRKAGSGKRKCRACACGNYMAQRDQLDTYAGGTGATEVRTALRKAGLEGWSAAQKTNDQDIWKIVALSQSPAEPSRFPRGGEAESTMTDGKTVGLFVTYVDDILAVGEKEVLQGFCTRMKEEWEVGAPDWVTPDGPSVRFLGMEIELKDQKFRIHQRAYIQNLLEKYPHEKPGSLASIRPPEPEDHIDPKECRLPNVRLVNCFG</sequence>
<accession>A0A9P1GID3</accession>
<protein>
    <submittedName>
        <fullName evidence="7">Retrovirus-related Pol polyprotein from transposon TNT 1-94</fullName>
    </submittedName>
</protein>
<proteinExistence type="predicted"/>
<feature type="region of interest" description="Disordered" evidence="3">
    <location>
        <begin position="158"/>
        <end position="209"/>
    </location>
</feature>
<organism evidence="5">
    <name type="scientific">Cladocopium goreaui</name>
    <dbReference type="NCBI Taxonomy" id="2562237"/>
    <lineage>
        <taxon>Eukaryota</taxon>
        <taxon>Sar</taxon>
        <taxon>Alveolata</taxon>
        <taxon>Dinophyceae</taxon>
        <taxon>Suessiales</taxon>
        <taxon>Symbiodiniaceae</taxon>
        <taxon>Cladocopium</taxon>
    </lineage>
</organism>
<reference evidence="5" key="1">
    <citation type="submission" date="2022-10" db="EMBL/GenBank/DDBJ databases">
        <authorList>
            <person name="Chen Y."/>
            <person name="Dougan E. K."/>
            <person name="Chan C."/>
            <person name="Rhodes N."/>
            <person name="Thang M."/>
        </authorList>
    </citation>
    <scope>NUCLEOTIDE SEQUENCE</scope>
</reference>
<dbReference type="GO" id="GO:0008270">
    <property type="term" value="F:zinc ion binding"/>
    <property type="evidence" value="ECO:0007669"/>
    <property type="project" value="UniProtKB-KW"/>
</dbReference>
<keyword evidence="8" id="KW-1185">Reference proteome</keyword>
<evidence type="ECO:0000313" key="7">
    <source>
        <dbReference type="EMBL" id="CAL4798681.1"/>
    </source>
</evidence>
<dbReference type="Proteomes" id="UP001152797">
    <property type="component" value="Unassembled WGS sequence"/>
</dbReference>
<feature type="region of interest" description="Disordered" evidence="3">
    <location>
        <begin position="1"/>
        <end position="33"/>
    </location>
</feature>